<sequence>MINKKNMLFFLKFGQIADLSINENVGSQKQKNKLKSMFILSFTNRFQDVLKMKSDTPARRD</sequence>
<dbReference type="AlphaFoldDB" id="A0A3M7SVY3"/>
<accession>A0A3M7SVY3</accession>
<protein>
    <submittedName>
        <fullName evidence="1">Uncharacterized protein</fullName>
    </submittedName>
</protein>
<evidence type="ECO:0000313" key="2">
    <source>
        <dbReference type="Proteomes" id="UP000276133"/>
    </source>
</evidence>
<reference evidence="1 2" key="1">
    <citation type="journal article" date="2018" name="Sci. Rep.">
        <title>Genomic signatures of local adaptation to the degree of environmental predictability in rotifers.</title>
        <authorList>
            <person name="Franch-Gras L."/>
            <person name="Hahn C."/>
            <person name="Garcia-Roger E.M."/>
            <person name="Carmona M.J."/>
            <person name="Serra M."/>
            <person name="Gomez A."/>
        </authorList>
    </citation>
    <scope>NUCLEOTIDE SEQUENCE [LARGE SCALE GENOMIC DNA]</scope>
    <source>
        <strain evidence="1">HYR1</strain>
    </source>
</reference>
<dbReference type="EMBL" id="REGN01000690">
    <property type="protein sequence ID" value="RNA39991.1"/>
    <property type="molecule type" value="Genomic_DNA"/>
</dbReference>
<evidence type="ECO:0000313" key="1">
    <source>
        <dbReference type="EMBL" id="RNA39991.1"/>
    </source>
</evidence>
<name>A0A3M7SVY3_BRAPC</name>
<comment type="caution">
    <text evidence="1">The sequence shown here is derived from an EMBL/GenBank/DDBJ whole genome shotgun (WGS) entry which is preliminary data.</text>
</comment>
<proteinExistence type="predicted"/>
<organism evidence="1 2">
    <name type="scientific">Brachionus plicatilis</name>
    <name type="common">Marine rotifer</name>
    <name type="synonym">Brachionus muelleri</name>
    <dbReference type="NCBI Taxonomy" id="10195"/>
    <lineage>
        <taxon>Eukaryota</taxon>
        <taxon>Metazoa</taxon>
        <taxon>Spiralia</taxon>
        <taxon>Gnathifera</taxon>
        <taxon>Rotifera</taxon>
        <taxon>Eurotatoria</taxon>
        <taxon>Monogononta</taxon>
        <taxon>Pseudotrocha</taxon>
        <taxon>Ploima</taxon>
        <taxon>Brachionidae</taxon>
        <taxon>Brachionus</taxon>
    </lineage>
</organism>
<keyword evidence="2" id="KW-1185">Reference proteome</keyword>
<gene>
    <name evidence="1" type="ORF">BpHYR1_044235</name>
</gene>
<dbReference type="Proteomes" id="UP000276133">
    <property type="component" value="Unassembled WGS sequence"/>
</dbReference>